<proteinExistence type="predicted"/>
<dbReference type="Proteomes" id="UP000016487">
    <property type="component" value="Unassembled WGS sequence"/>
</dbReference>
<accession>A0AAD4AFB5</accession>
<organism evidence="1 2">
    <name type="scientific">Pseudoalteromonas citrea</name>
    <dbReference type="NCBI Taxonomy" id="43655"/>
    <lineage>
        <taxon>Bacteria</taxon>
        <taxon>Pseudomonadati</taxon>
        <taxon>Pseudomonadota</taxon>
        <taxon>Gammaproteobacteria</taxon>
        <taxon>Alteromonadales</taxon>
        <taxon>Pseudoalteromonadaceae</taxon>
        <taxon>Pseudoalteromonas</taxon>
    </lineage>
</organism>
<gene>
    <name evidence="1" type="ORF">PCIT_b0927</name>
</gene>
<dbReference type="EMBL" id="AHBZ03000027">
    <property type="protein sequence ID" value="KAF7764842.1"/>
    <property type="molecule type" value="Genomic_DNA"/>
</dbReference>
<evidence type="ECO:0000313" key="1">
    <source>
        <dbReference type="EMBL" id="KAF7764842.1"/>
    </source>
</evidence>
<protein>
    <recommendedName>
        <fullName evidence="3">Membrane protein insertion efficiency factor YidD</fullName>
    </recommendedName>
</protein>
<dbReference type="AlphaFoldDB" id="A0AAD4AFB5"/>
<dbReference type="Pfam" id="PF01809">
    <property type="entry name" value="YidD"/>
    <property type="match status" value="1"/>
</dbReference>
<dbReference type="SMART" id="SM01234">
    <property type="entry name" value="Haemolytic"/>
    <property type="match status" value="1"/>
</dbReference>
<dbReference type="NCBIfam" id="TIGR00278">
    <property type="entry name" value="membrane protein insertion efficiency factor YidD"/>
    <property type="match status" value="1"/>
</dbReference>
<evidence type="ECO:0008006" key="3">
    <source>
        <dbReference type="Google" id="ProtNLM"/>
    </source>
</evidence>
<evidence type="ECO:0000313" key="2">
    <source>
        <dbReference type="Proteomes" id="UP000016487"/>
    </source>
</evidence>
<reference evidence="1" key="1">
    <citation type="journal article" date="2012" name="J. Bacteriol.">
        <title>Genome sequences of type strains of seven species of the marine bacterium Pseudoalteromonas.</title>
        <authorList>
            <person name="Xie B.B."/>
            <person name="Shu Y.L."/>
            <person name="Qin Q.L."/>
            <person name="Rong J.C."/>
            <person name="Zhang X.Y."/>
            <person name="Chen X.L."/>
            <person name="Shi M."/>
            <person name="He H.L."/>
            <person name="Zhou B.C."/>
            <person name="Zhang Y.Z."/>
        </authorList>
    </citation>
    <scope>NUCLEOTIDE SEQUENCE</scope>
    <source>
        <strain evidence="1">DSM 8771</strain>
    </source>
</reference>
<dbReference type="InterPro" id="IPR002696">
    <property type="entry name" value="Membr_insert_effic_factor_YidD"/>
</dbReference>
<comment type="caution">
    <text evidence="1">The sequence shown here is derived from an EMBL/GenBank/DDBJ whole genome shotgun (WGS) entry which is preliminary data.</text>
</comment>
<dbReference type="RefSeq" id="WP_010364270.1">
    <property type="nucleotide sequence ID" value="NZ_AHBZ03000027.1"/>
</dbReference>
<dbReference type="PANTHER" id="PTHR33383:SF1">
    <property type="entry name" value="MEMBRANE PROTEIN INSERTION EFFICIENCY FACTOR-RELATED"/>
    <property type="match status" value="1"/>
</dbReference>
<sequence>MLKHFVLRAIRTYQANGGAKSHFNLSCNFTPSCSEYTYQAIDKYGVCKGGLLGLRRIKRCNDPDCIDVKSDPLP</sequence>
<reference evidence="1" key="2">
    <citation type="submission" date="2015-03" db="EMBL/GenBank/DDBJ databases">
        <title>Genome sequence of Pseudoalteromonas citrea.</title>
        <authorList>
            <person name="Xie B.-B."/>
            <person name="Rong J.-C."/>
            <person name="Qin Q.-L."/>
            <person name="Zhang Y.-Z."/>
        </authorList>
    </citation>
    <scope>NUCLEOTIDE SEQUENCE</scope>
    <source>
        <strain evidence="1">DSM 8771</strain>
    </source>
</reference>
<name>A0AAD4AFB5_9GAMM</name>
<dbReference type="PANTHER" id="PTHR33383">
    <property type="entry name" value="MEMBRANE PROTEIN INSERTION EFFICIENCY FACTOR-RELATED"/>
    <property type="match status" value="1"/>
</dbReference>